<dbReference type="OrthoDB" id="9782799at2"/>
<keyword evidence="2" id="KW-0012">Acyltransferase</keyword>
<sequence>MPLGAQGTGIANIAIDGTVLDTWFPSPSLIDGPLDAPSGTHRVSARDLSDRFLNLVGMDHDRLVELVPVQTRIGDLSEPPVDAHDVYLRLHLLSHRLVRPGEINMHDCLEHLVHVVWTNKGPCLSDNFEYVRTNLRSRGMIHVWSIEPLPRMVDYVVPSGVAIAEAERVRLGAYLAPGTSVVREGFVSYNAGSLGPAKIEGRMSSSVMVGEGTKIALSANVMANEGEGRNRLPLRIGRDCLLRHSAGLIGVDLGDNCEIGLNVVLAPETVVFDARVGEQVKARELSGQSDLLIAHEPFSNSPVVRTRPPRSTDLRVL</sequence>
<proteinExistence type="predicted"/>
<dbReference type="SUPFAM" id="SSF51161">
    <property type="entry name" value="Trimeric LpxA-like enzymes"/>
    <property type="match status" value="1"/>
</dbReference>
<dbReference type="Pfam" id="PF14789">
    <property type="entry name" value="THDPS_M"/>
    <property type="match status" value="1"/>
</dbReference>
<dbReference type="InterPro" id="IPR011004">
    <property type="entry name" value="Trimer_LpxA-like_sf"/>
</dbReference>
<dbReference type="InterPro" id="IPR032784">
    <property type="entry name" value="THDPS_M"/>
</dbReference>
<keyword evidence="3" id="KW-1185">Reference proteome</keyword>
<dbReference type="RefSeq" id="WP_095659712.1">
    <property type="nucleotide sequence ID" value="NZ_CP019688.1"/>
</dbReference>
<dbReference type="InterPro" id="IPR001451">
    <property type="entry name" value="Hexapep"/>
</dbReference>
<dbReference type="InterPro" id="IPR038361">
    <property type="entry name" value="THDPS_M_sf"/>
</dbReference>
<dbReference type="Proteomes" id="UP000217209">
    <property type="component" value="Chromosome"/>
</dbReference>
<reference evidence="2 3" key="1">
    <citation type="submission" date="2016-12" db="EMBL/GenBank/DDBJ databases">
        <authorList>
            <person name="Song W.-J."/>
            <person name="Kurnit D.M."/>
        </authorList>
    </citation>
    <scope>NUCLEOTIDE SEQUENCE [LARGE SCALE GENOMIC DNA]</scope>
    <source>
        <strain evidence="2 3">DSM 30827</strain>
    </source>
</reference>
<dbReference type="Pfam" id="PF14602">
    <property type="entry name" value="Hexapep_2"/>
    <property type="match status" value="1"/>
</dbReference>
<dbReference type="AlphaFoldDB" id="A0A1Q2HVU1"/>
<name>A0A1Q2HVU1_9CORY</name>
<protein>
    <submittedName>
        <fullName evidence="2">2,3,4,5-tetrahydropyridine-2,6-dicarboxylate N-succinyltransferase</fullName>
        <ecNumber evidence="2">2.3.1.117</ecNumber>
    </submittedName>
</protein>
<organism evidence="2 3">
    <name type="scientific">Corynebacterium glaucum</name>
    <dbReference type="NCBI Taxonomy" id="187491"/>
    <lineage>
        <taxon>Bacteria</taxon>
        <taxon>Bacillati</taxon>
        <taxon>Actinomycetota</taxon>
        <taxon>Actinomycetes</taxon>
        <taxon>Mycobacteriales</taxon>
        <taxon>Corynebacteriaceae</taxon>
        <taxon>Corynebacterium</taxon>
    </lineage>
</organism>
<dbReference type="KEGG" id="cgv:CGLAU_04895"/>
<dbReference type="Gene3D" id="2.160.10.10">
    <property type="entry name" value="Hexapeptide repeat proteins"/>
    <property type="match status" value="1"/>
</dbReference>
<feature type="domain" description="2,3,4,5-tetrahydropyridine-2,6-dicarboxylate N-succinyltransferase middle" evidence="1">
    <location>
        <begin position="115"/>
        <end position="151"/>
    </location>
</feature>
<evidence type="ECO:0000313" key="2">
    <source>
        <dbReference type="EMBL" id="AQQ14953.1"/>
    </source>
</evidence>
<dbReference type="EC" id="2.3.1.117" evidence="2"/>
<accession>A0A1Q2HVU1</accession>
<evidence type="ECO:0000259" key="1">
    <source>
        <dbReference type="Pfam" id="PF14789"/>
    </source>
</evidence>
<dbReference type="GO" id="GO:0008666">
    <property type="term" value="F:2,3,4,5-tetrahydropyridine-2,6-dicarboxylate N-succinyltransferase activity"/>
    <property type="evidence" value="ECO:0007669"/>
    <property type="project" value="UniProtKB-EC"/>
</dbReference>
<dbReference type="Gene3D" id="3.30.60.70">
    <property type="entry name" value="Trimeric LpxA-like enzymes"/>
    <property type="match status" value="1"/>
</dbReference>
<gene>
    <name evidence="2" type="primary">dapD2</name>
    <name evidence="2" type="ORF">CGLAU_04895</name>
</gene>
<evidence type="ECO:0000313" key="3">
    <source>
        <dbReference type="Proteomes" id="UP000217209"/>
    </source>
</evidence>
<dbReference type="EMBL" id="CP019688">
    <property type="protein sequence ID" value="AQQ14953.1"/>
    <property type="molecule type" value="Genomic_DNA"/>
</dbReference>
<keyword evidence="2" id="KW-0808">Transferase</keyword>
<dbReference type="Gene3D" id="3.30.70.2010">
    <property type="match status" value="1"/>
</dbReference>